<evidence type="ECO:0000313" key="13">
    <source>
        <dbReference type="Proteomes" id="UP001249851"/>
    </source>
</evidence>
<feature type="transmembrane region" description="Helical" evidence="10">
    <location>
        <begin position="54"/>
        <end position="78"/>
    </location>
</feature>
<dbReference type="Proteomes" id="UP001249851">
    <property type="component" value="Unassembled WGS sequence"/>
</dbReference>
<dbReference type="InterPro" id="IPR013099">
    <property type="entry name" value="K_chnl_dom"/>
</dbReference>
<feature type="transmembrane region" description="Helical" evidence="10">
    <location>
        <begin position="151"/>
        <end position="170"/>
    </location>
</feature>
<evidence type="ECO:0000256" key="10">
    <source>
        <dbReference type="SAM" id="Phobius"/>
    </source>
</evidence>
<dbReference type="AlphaFoldDB" id="A0AAD9V9W1"/>
<dbReference type="SUPFAM" id="SSF81324">
    <property type="entry name" value="Voltage-gated potassium channels"/>
    <property type="match status" value="2"/>
</dbReference>
<feature type="transmembrane region" description="Helical" evidence="10">
    <location>
        <begin position="295"/>
        <end position="317"/>
    </location>
</feature>
<organism evidence="12 13">
    <name type="scientific">Acropora cervicornis</name>
    <name type="common">Staghorn coral</name>
    <dbReference type="NCBI Taxonomy" id="6130"/>
    <lineage>
        <taxon>Eukaryota</taxon>
        <taxon>Metazoa</taxon>
        <taxon>Cnidaria</taxon>
        <taxon>Anthozoa</taxon>
        <taxon>Hexacorallia</taxon>
        <taxon>Scleractinia</taxon>
        <taxon>Astrocoeniina</taxon>
        <taxon>Acroporidae</taxon>
        <taxon>Acropora</taxon>
    </lineage>
</organism>
<evidence type="ECO:0000256" key="9">
    <source>
        <dbReference type="SAM" id="MobiDB-lite"/>
    </source>
</evidence>
<reference evidence="12" key="2">
    <citation type="journal article" date="2023" name="Science">
        <title>Genomic signatures of disease resistance in endangered staghorn corals.</title>
        <authorList>
            <person name="Vollmer S.V."/>
            <person name="Selwyn J.D."/>
            <person name="Despard B.A."/>
            <person name="Roesel C.L."/>
        </authorList>
    </citation>
    <scope>NUCLEOTIDE SEQUENCE</scope>
    <source>
        <strain evidence="12">K2</strain>
    </source>
</reference>
<keyword evidence="3 8" id="KW-0812">Transmembrane</keyword>
<name>A0AAD9V9W1_ACRCE</name>
<feature type="compositionally biased region" description="Polar residues" evidence="9">
    <location>
        <begin position="377"/>
        <end position="392"/>
    </location>
</feature>
<evidence type="ECO:0000256" key="8">
    <source>
        <dbReference type="RuleBase" id="RU003857"/>
    </source>
</evidence>
<proteinExistence type="inferred from homology"/>
<evidence type="ECO:0000256" key="7">
    <source>
        <dbReference type="ARBA" id="ARBA00023303"/>
    </source>
</evidence>
<dbReference type="PANTHER" id="PTHR11003">
    <property type="entry name" value="POTASSIUM CHANNEL, SUBFAMILY K"/>
    <property type="match status" value="1"/>
</dbReference>
<reference evidence="12" key="1">
    <citation type="journal article" date="2023" name="G3 (Bethesda)">
        <title>Whole genome assembly and annotation of the endangered Caribbean coral Acropora cervicornis.</title>
        <authorList>
            <person name="Selwyn J.D."/>
            <person name="Vollmer S.V."/>
        </authorList>
    </citation>
    <scope>NUCLEOTIDE SEQUENCE</scope>
    <source>
        <strain evidence="12">K2</strain>
    </source>
</reference>
<evidence type="ECO:0000313" key="12">
    <source>
        <dbReference type="EMBL" id="KAK2566658.1"/>
    </source>
</evidence>
<keyword evidence="5 8" id="KW-0406">Ion transport</keyword>
<evidence type="ECO:0000259" key="11">
    <source>
        <dbReference type="Pfam" id="PF07885"/>
    </source>
</evidence>
<keyword evidence="4 10" id="KW-1133">Transmembrane helix</keyword>
<dbReference type="PRINTS" id="PR01333">
    <property type="entry name" value="2POREKCHANEL"/>
</dbReference>
<protein>
    <submittedName>
        <fullName evidence="12">TWiK family of potassium channels protein 18</fullName>
    </submittedName>
</protein>
<keyword evidence="7 8" id="KW-0407">Ion channel</keyword>
<dbReference type="GO" id="GO:0022841">
    <property type="term" value="F:potassium ion leak channel activity"/>
    <property type="evidence" value="ECO:0007669"/>
    <property type="project" value="TreeGrafter"/>
</dbReference>
<evidence type="ECO:0000256" key="1">
    <source>
        <dbReference type="ARBA" id="ARBA00004141"/>
    </source>
</evidence>
<feature type="domain" description="Potassium channel" evidence="11">
    <location>
        <begin position="146"/>
        <end position="203"/>
    </location>
</feature>
<keyword evidence="13" id="KW-1185">Reference proteome</keyword>
<feature type="domain" description="Potassium channel" evidence="11">
    <location>
        <begin position="250"/>
        <end position="320"/>
    </location>
</feature>
<gene>
    <name evidence="12" type="ORF">P5673_009319</name>
</gene>
<feature type="transmembrane region" description="Helical" evidence="10">
    <location>
        <begin position="271"/>
        <end position="289"/>
    </location>
</feature>
<evidence type="ECO:0000256" key="5">
    <source>
        <dbReference type="ARBA" id="ARBA00023065"/>
    </source>
</evidence>
<dbReference type="GO" id="GO:0030322">
    <property type="term" value="P:stabilization of membrane potential"/>
    <property type="evidence" value="ECO:0007669"/>
    <property type="project" value="TreeGrafter"/>
</dbReference>
<dbReference type="InterPro" id="IPR003280">
    <property type="entry name" value="2pore_dom_K_chnl"/>
</dbReference>
<dbReference type="EMBL" id="JARQWQ010000016">
    <property type="protein sequence ID" value="KAK2566658.1"/>
    <property type="molecule type" value="Genomic_DNA"/>
</dbReference>
<dbReference type="PANTHER" id="PTHR11003:SF345">
    <property type="entry name" value="TWIK FAMILY OF POTASSIUM CHANNELS PROTEIN 18"/>
    <property type="match status" value="1"/>
</dbReference>
<accession>A0AAD9V9W1</accession>
<dbReference type="Gene3D" id="1.10.287.70">
    <property type="match status" value="1"/>
</dbReference>
<sequence>MSNLLKRKDKEDAEGEDRKKILPSMNLPSIDRTKLKRSLRCVKWIQRKIQKRGAAFPLFMILLNAVYLTLGGLIFMFVERQPKVVVNTTQELVEIFDVLKNSDLGNSSSPIALNSSDFVRDLTSNDLRKLDGILAQISDQRVATTKAEWNLYNSIFFCMTVTTTIGYGFLAPVTVWGRVICVIYALIGIPLTLALLAIVGKILGDYTNDACAWMLKWFRKVYTSYEYERTVQEGDPGQIDAPLWMGLLIHILFTTTTAGVFCWIEGWDFGTSLYFQYITFLTIGFGDVVPSKGELVFLNVFLIFFGLSVLSITLSMIASNLHHQMQKAAFIEKLKETEMSDSSVVSSATGIGEEENDNGNGKKGRRGSEEDSAMATKDTNGGKSYGSTERSP</sequence>
<feature type="region of interest" description="Disordered" evidence="9">
    <location>
        <begin position="341"/>
        <end position="392"/>
    </location>
</feature>
<keyword evidence="2 8" id="KW-0813">Transport</keyword>
<dbReference type="Pfam" id="PF07885">
    <property type="entry name" value="Ion_trans_2"/>
    <property type="match status" value="2"/>
</dbReference>
<comment type="caution">
    <text evidence="12">The sequence shown here is derived from an EMBL/GenBank/DDBJ whole genome shotgun (WGS) entry which is preliminary data.</text>
</comment>
<keyword evidence="6 10" id="KW-0472">Membrane</keyword>
<evidence type="ECO:0000256" key="2">
    <source>
        <dbReference type="ARBA" id="ARBA00022448"/>
    </source>
</evidence>
<feature type="transmembrane region" description="Helical" evidence="10">
    <location>
        <begin position="243"/>
        <end position="264"/>
    </location>
</feature>
<evidence type="ECO:0000256" key="6">
    <source>
        <dbReference type="ARBA" id="ARBA00023136"/>
    </source>
</evidence>
<evidence type="ECO:0000256" key="3">
    <source>
        <dbReference type="ARBA" id="ARBA00022692"/>
    </source>
</evidence>
<comment type="similarity">
    <text evidence="8">Belongs to the two pore domain potassium channel (TC 1.A.1.8) family.</text>
</comment>
<dbReference type="GO" id="GO:0015271">
    <property type="term" value="F:outward rectifier potassium channel activity"/>
    <property type="evidence" value="ECO:0007669"/>
    <property type="project" value="TreeGrafter"/>
</dbReference>
<evidence type="ECO:0000256" key="4">
    <source>
        <dbReference type="ARBA" id="ARBA00022989"/>
    </source>
</evidence>
<comment type="subcellular location">
    <subcellularLocation>
        <location evidence="1">Membrane</location>
        <topology evidence="1">Multi-pass membrane protein</topology>
    </subcellularLocation>
</comment>
<dbReference type="GO" id="GO:0005886">
    <property type="term" value="C:plasma membrane"/>
    <property type="evidence" value="ECO:0007669"/>
    <property type="project" value="TreeGrafter"/>
</dbReference>
<feature type="transmembrane region" description="Helical" evidence="10">
    <location>
        <begin position="182"/>
        <end position="204"/>
    </location>
</feature>